<evidence type="ECO:0000256" key="20">
    <source>
        <dbReference type="ARBA" id="ARBA00023268"/>
    </source>
</evidence>
<keyword evidence="8" id="KW-0121">Carboxypeptidase</keyword>
<protein>
    <recommendedName>
        <fullName evidence="7">Penicillin-binding protein 1A</fullName>
        <ecNumber evidence="23">2.4.99.28</ecNumber>
        <ecNumber evidence="6">3.4.16.4</ecNumber>
    </recommendedName>
</protein>
<evidence type="ECO:0000259" key="28">
    <source>
        <dbReference type="Pfam" id="PF00912"/>
    </source>
</evidence>
<keyword evidence="20" id="KW-0511">Multifunctional enzyme</keyword>
<keyword evidence="12" id="KW-0812">Transmembrane</keyword>
<evidence type="ECO:0000256" key="23">
    <source>
        <dbReference type="ARBA" id="ARBA00044770"/>
    </source>
</evidence>
<dbReference type="InterPro" id="IPR001264">
    <property type="entry name" value="Glyco_trans_51"/>
</dbReference>
<dbReference type="Pfam" id="PF00912">
    <property type="entry name" value="Transgly"/>
    <property type="match status" value="1"/>
</dbReference>
<dbReference type="FunFam" id="1.10.3810.10:FF:000001">
    <property type="entry name" value="Penicillin-binding protein 1A"/>
    <property type="match status" value="1"/>
</dbReference>
<dbReference type="Proteomes" id="UP000245412">
    <property type="component" value="Unassembled WGS sequence"/>
</dbReference>
<dbReference type="GO" id="GO:0006508">
    <property type="term" value="P:proteolysis"/>
    <property type="evidence" value="ECO:0007669"/>
    <property type="project" value="UniProtKB-KW"/>
</dbReference>
<dbReference type="InterPro" id="IPR023346">
    <property type="entry name" value="Lysozyme-like_dom_sf"/>
</dbReference>
<keyword evidence="13" id="KW-0378">Hydrolase</keyword>
<sequence>MNYGRENLSKKKKDMTGSKVGKKVGLTVVKAVLICLLVLIVAGGCAGYGIVKGLIDSAPDISNMNVAPTASATYIYDQTGNPIQKLTEPTSNRTLVKIADIPLDLQHAVVAIEDERFYQHNGIDIRGIIRAGLIGVTSGHFSEGASTITQQLLKNNVFTDWVTETNLIEKFKRKFQEQYLAVKLEESMTKEQILEDYLNTINLGAGAYGVQAAAHRYFNKDVSELTLSESTVLAGISQNPTAYNPILYPSNNADRRKVVLEKMVEQEYITQEQMDEALADDVYSRIQKTDSETEQTSVYTYYVDALIDQVMDDLQTELGYSYLQAYKALYSGGLKVYSAQDDAIQQICDEEFANPANYPSFVQTGLDYALSIQQKDGEVLSYDTNDLLTYFQENGEPDFNLLFDDDDTARAYAQQYKQSVLKSGDTVLTERVSLIPQPQASVVIMDQSTGFVKAIVGGRGRKEASLTLNRATSTRRQPGSTFKIVSTYAPAIDSAGMTLATVFDDEPYAYTTGVEVKNWDSYNQYKGMTTIRDAITNSVNVVAVKCLTQITPRLGFDYAEKFGISTLYDDVNLDVRQPLALGGITDGVVNKELTAAFATIANKGQYNKPKFYTKIEDVDGNTLIDNSPVSTTVIKDTTAFLLTSAMQDVVTRGTASGINLGEMAVAGKTGTTDDYRNIWFVGYTPYYTCGIWGGYDNNDELPEGDIYHTYSKVLWNSIMTRIHAELPAMQFEVPANIVKTTVCRKSGKLAIPGVCSNDPRGSQAYEEYFVSGTEPTESCDLHVAVSVCSKTGLLATSTCPSFNKICIKRPAGSEGTTEDSNYAPPYQTCPGHTVIEQIDDLLGGDKEKESESETEAPQEGEAPPDQNGGGENPGDPGENGQNGEDGGVPPENGGGDAGQEVPQQ</sequence>
<keyword evidence="14" id="KW-0133">Cell shape</keyword>
<evidence type="ECO:0000256" key="19">
    <source>
        <dbReference type="ARBA" id="ARBA00023251"/>
    </source>
</evidence>
<keyword evidence="16" id="KW-0573">Peptidoglycan synthesis</keyword>
<evidence type="ECO:0000256" key="9">
    <source>
        <dbReference type="ARBA" id="ARBA00022670"/>
    </source>
</evidence>
<feature type="region of interest" description="Disordered" evidence="26">
    <location>
        <begin position="812"/>
        <end position="831"/>
    </location>
</feature>
<reference evidence="29 30" key="1">
    <citation type="submission" date="2018-05" db="EMBL/GenBank/DDBJ databases">
        <authorList>
            <person name="Goeker M."/>
            <person name="Huntemann M."/>
            <person name="Clum A."/>
            <person name="Pillay M."/>
            <person name="Palaniappan K."/>
            <person name="Varghese N."/>
            <person name="Mikhailova N."/>
            <person name="Stamatis D."/>
            <person name="Reddy T."/>
            <person name="Daum C."/>
            <person name="Shapiro N."/>
            <person name="Ivanova N."/>
            <person name="Kyrpides N."/>
            <person name="Woyke T."/>
        </authorList>
    </citation>
    <scope>NUCLEOTIDE SEQUENCE [LARGE SCALE GENOMIC DNA]</scope>
    <source>
        <strain evidence="29 30">DSM 26524</strain>
    </source>
</reference>
<evidence type="ECO:0000256" key="21">
    <source>
        <dbReference type="ARBA" id="ARBA00023316"/>
    </source>
</evidence>
<dbReference type="GO" id="GO:0009002">
    <property type="term" value="F:serine-type D-Ala-D-Ala carboxypeptidase activity"/>
    <property type="evidence" value="ECO:0007669"/>
    <property type="project" value="UniProtKB-EC"/>
</dbReference>
<feature type="compositionally biased region" description="Low complexity" evidence="26">
    <location>
        <begin position="873"/>
        <end position="882"/>
    </location>
</feature>
<keyword evidence="17" id="KW-1133">Transmembrane helix</keyword>
<keyword evidence="19" id="KW-0046">Antibiotic resistance</keyword>
<accession>A0AB73T4D1</accession>
<dbReference type="InterPro" id="IPR050396">
    <property type="entry name" value="Glycosyltr_51/Transpeptidase"/>
</dbReference>
<evidence type="ECO:0000259" key="27">
    <source>
        <dbReference type="Pfam" id="PF00905"/>
    </source>
</evidence>
<dbReference type="NCBIfam" id="TIGR02074">
    <property type="entry name" value="PBP_1a_fam"/>
    <property type="match status" value="1"/>
</dbReference>
<evidence type="ECO:0000256" key="3">
    <source>
        <dbReference type="ARBA" id="ARBA00004752"/>
    </source>
</evidence>
<evidence type="ECO:0000256" key="13">
    <source>
        <dbReference type="ARBA" id="ARBA00022801"/>
    </source>
</evidence>
<evidence type="ECO:0000256" key="12">
    <source>
        <dbReference type="ARBA" id="ARBA00022692"/>
    </source>
</evidence>
<dbReference type="Pfam" id="PF00905">
    <property type="entry name" value="Transpeptidase"/>
    <property type="match status" value="1"/>
</dbReference>
<dbReference type="SUPFAM" id="SSF53955">
    <property type="entry name" value="Lysozyme-like"/>
    <property type="match status" value="1"/>
</dbReference>
<dbReference type="GO" id="GO:0008658">
    <property type="term" value="F:penicillin binding"/>
    <property type="evidence" value="ECO:0007669"/>
    <property type="project" value="InterPro"/>
</dbReference>
<comment type="function">
    <text evidence="1">Cell wall formation. Synthesis of cross-linked peptidoglycan from the lipid intermediates. The enzyme has a penicillin-insensitive transglycosylase N-terminal domain (formation of linear glycan strands) and a penicillin-sensitive transpeptidase C-terminal domain (cross-linking of the peptide subunits).</text>
</comment>
<dbReference type="InterPro" id="IPR036950">
    <property type="entry name" value="PBP_transglycosylase"/>
</dbReference>
<dbReference type="EMBL" id="QGGY01000006">
    <property type="protein sequence ID" value="PWJ75637.1"/>
    <property type="molecule type" value="Genomic_DNA"/>
</dbReference>
<feature type="domain" description="Glycosyl transferase family 51" evidence="28">
    <location>
        <begin position="80"/>
        <end position="263"/>
    </location>
</feature>
<keyword evidence="15" id="KW-0735">Signal-anchor</keyword>
<evidence type="ECO:0000256" key="18">
    <source>
        <dbReference type="ARBA" id="ARBA00023136"/>
    </source>
</evidence>
<comment type="pathway">
    <text evidence="25">Glycan biosynthesis.</text>
</comment>
<dbReference type="InterPro" id="IPR001460">
    <property type="entry name" value="PCN-bd_Tpept"/>
</dbReference>
<feature type="domain" description="Penicillin-binding protein transpeptidase" evidence="27">
    <location>
        <begin position="441"/>
        <end position="686"/>
    </location>
</feature>
<evidence type="ECO:0000256" key="25">
    <source>
        <dbReference type="ARBA" id="ARBA00060592"/>
    </source>
</evidence>
<evidence type="ECO:0000313" key="29">
    <source>
        <dbReference type="EMBL" id="PWJ75637.1"/>
    </source>
</evidence>
<dbReference type="GO" id="GO:0046677">
    <property type="term" value="P:response to antibiotic"/>
    <property type="evidence" value="ECO:0007669"/>
    <property type="project" value="UniProtKB-KW"/>
</dbReference>
<comment type="caution">
    <text evidence="29">The sequence shown here is derived from an EMBL/GenBank/DDBJ whole genome shotgun (WGS) entry which is preliminary data.</text>
</comment>
<evidence type="ECO:0000313" key="30">
    <source>
        <dbReference type="Proteomes" id="UP000245412"/>
    </source>
</evidence>
<evidence type="ECO:0000256" key="22">
    <source>
        <dbReference type="ARBA" id="ARBA00034000"/>
    </source>
</evidence>
<evidence type="ECO:0000256" key="4">
    <source>
        <dbReference type="ARBA" id="ARBA00007090"/>
    </source>
</evidence>
<comment type="similarity">
    <text evidence="4">In the C-terminal section; belongs to the transpeptidase family.</text>
</comment>
<evidence type="ECO:0000256" key="15">
    <source>
        <dbReference type="ARBA" id="ARBA00022968"/>
    </source>
</evidence>
<dbReference type="InterPro" id="IPR012338">
    <property type="entry name" value="Beta-lactam/transpept-like"/>
</dbReference>
<dbReference type="RefSeq" id="WP_109626565.1">
    <property type="nucleotide sequence ID" value="NZ_JANKBI010000004.1"/>
</dbReference>
<evidence type="ECO:0000256" key="17">
    <source>
        <dbReference type="ARBA" id="ARBA00022989"/>
    </source>
</evidence>
<dbReference type="GO" id="GO:0008360">
    <property type="term" value="P:regulation of cell shape"/>
    <property type="evidence" value="ECO:0007669"/>
    <property type="project" value="UniProtKB-KW"/>
</dbReference>
<dbReference type="PANTHER" id="PTHR32282:SF33">
    <property type="entry name" value="PEPTIDOGLYCAN GLYCOSYLTRANSFERASE"/>
    <property type="match status" value="1"/>
</dbReference>
<dbReference type="Gene3D" id="1.10.3810.10">
    <property type="entry name" value="Biosynthetic peptidoglycan transglycosylase-like"/>
    <property type="match status" value="1"/>
</dbReference>
<comment type="subcellular location">
    <subcellularLocation>
        <location evidence="2">Cell membrane</location>
        <topology evidence="2">Single-pass type II membrane protein</topology>
    </subcellularLocation>
</comment>
<comment type="similarity">
    <text evidence="5">In the N-terminal section; belongs to the glycosyltransferase 51 family.</text>
</comment>
<organism evidence="29 30">
    <name type="scientific">Murimonas intestini</name>
    <dbReference type="NCBI Taxonomy" id="1337051"/>
    <lineage>
        <taxon>Bacteria</taxon>
        <taxon>Bacillati</taxon>
        <taxon>Bacillota</taxon>
        <taxon>Clostridia</taxon>
        <taxon>Lachnospirales</taxon>
        <taxon>Lachnospiraceae</taxon>
        <taxon>Murimonas</taxon>
    </lineage>
</organism>
<dbReference type="EC" id="3.4.16.4" evidence="6"/>
<evidence type="ECO:0000256" key="5">
    <source>
        <dbReference type="ARBA" id="ARBA00007739"/>
    </source>
</evidence>
<name>A0AB73T4D1_9FIRM</name>
<keyword evidence="30" id="KW-1185">Reference proteome</keyword>
<evidence type="ECO:0000256" key="24">
    <source>
        <dbReference type="ARBA" id="ARBA00049902"/>
    </source>
</evidence>
<comment type="pathway">
    <text evidence="3">Cell wall biogenesis; peptidoglycan biosynthesis.</text>
</comment>
<evidence type="ECO:0000256" key="26">
    <source>
        <dbReference type="SAM" id="MobiDB-lite"/>
    </source>
</evidence>
<evidence type="ECO:0000256" key="16">
    <source>
        <dbReference type="ARBA" id="ARBA00022984"/>
    </source>
</evidence>
<feature type="region of interest" description="Disordered" evidence="26">
    <location>
        <begin position="844"/>
        <end position="904"/>
    </location>
</feature>
<evidence type="ECO:0000256" key="2">
    <source>
        <dbReference type="ARBA" id="ARBA00004401"/>
    </source>
</evidence>
<dbReference type="SUPFAM" id="SSF56601">
    <property type="entry name" value="beta-lactamase/transpeptidase-like"/>
    <property type="match status" value="1"/>
</dbReference>
<dbReference type="GO" id="GO:0009252">
    <property type="term" value="P:peptidoglycan biosynthetic process"/>
    <property type="evidence" value="ECO:0007669"/>
    <property type="project" value="UniProtKB-KW"/>
</dbReference>
<evidence type="ECO:0000256" key="7">
    <source>
        <dbReference type="ARBA" id="ARBA00018638"/>
    </source>
</evidence>
<evidence type="ECO:0000256" key="1">
    <source>
        <dbReference type="ARBA" id="ARBA00002624"/>
    </source>
</evidence>
<comment type="catalytic activity">
    <reaction evidence="22">
        <text>Preferential cleavage: (Ac)2-L-Lys-D-Ala-|-D-Ala. Also transpeptidation of peptidyl-alanyl moieties that are N-acyl substituents of D-alanine.</text>
        <dbReference type="EC" id="3.4.16.4"/>
    </reaction>
</comment>
<gene>
    <name evidence="29" type="ORF">C7383_106207</name>
</gene>
<dbReference type="GO" id="GO:0005886">
    <property type="term" value="C:plasma membrane"/>
    <property type="evidence" value="ECO:0007669"/>
    <property type="project" value="UniProtKB-SubCell"/>
</dbReference>
<evidence type="ECO:0000256" key="6">
    <source>
        <dbReference type="ARBA" id="ARBA00012448"/>
    </source>
</evidence>
<keyword evidence="10" id="KW-0328">Glycosyltransferase</keyword>
<keyword evidence="11" id="KW-0808">Transferase</keyword>
<comment type="catalytic activity">
    <reaction evidence="24">
        <text>[GlcNAc-(1-&gt;4)-Mur2Ac(oyl-L-Ala-gamma-D-Glu-L-Lys-D-Ala-D-Ala)](n)-di-trans,octa-cis-undecaprenyl diphosphate + beta-D-GlcNAc-(1-&gt;4)-Mur2Ac(oyl-L-Ala-gamma-D-Glu-L-Lys-D-Ala-D-Ala)-di-trans,octa-cis-undecaprenyl diphosphate = [GlcNAc-(1-&gt;4)-Mur2Ac(oyl-L-Ala-gamma-D-Glu-L-Lys-D-Ala-D-Ala)](n+1)-di-trans,octa-cis-undecaprenyl diphosphate + di-trans,octa-cis-undecaprenyl diphosphate + H(+)</text>
        <dbReference type="Rhea" id="RHEA:23708"/>
        <dbReference type="Rhea" id="RHEA-COMP:9602"/>
        <dbReference type="Rhea" id="RHEA-COMP:9603"/>
        <dbReference type="ChEBI" id="CHEBI:15378"/>
        <dbReference type="ChEBI" id="CHEBI:58405"/>
        <dbReference type="ChEBI" id="CHEBI:60033"/>
        <dbReference type="ChEBI" id="CHEBI:78435"/>
        <dbReference type="EC" id="2.4.99.28"/>
    </reaction>
</comment>
<dbReference type="Gene3D" id="3.40.710.10">
    <property type="entry name" value="DD-peptidase/beta-lactamase superfamily"/>
    <property type="match status" value="1"/>
</dbReference>
<dbReference type="EC" id="2.4.99.28" evidence="23"/>
<keyword evidence="18" id="KW-0472">Membrane</keyword>
<proteinExistence type="inferred from homology"/>
<evidence type="ECO:0000256" key="11">
    <source>
        <dbReference type="ARBA" id="ARBA00022679"/>
    </source>
</evidence>
<keyword evidence="9" id="KW-0645">Protease</keyword>
<dbReference type="GO" id="GO:0008955">
    <property type="term" value="F:peptidoglycan glycosyltransferase activity"/>
    <property type="evidence" value="ECO:0007669"/>
    <property type="project" value="UniProtKB-EC"/>
</dbReference>
<keyword evidence="21" id="KW-0961">Cell wall biogenesis/degradation</keyword>
<evidence type="ECO:0000256" key="8">
    <source>
        <dbReference type="ARBA" id="ARBA00022645"/>
    </source>
</evidence>
<evidence type="ECO:0000256" key="14">
    <source>
        <dbReference type="ARBA" id="ARBA00022960"/>
    </source>
</evidence>
<dbReference type="GO" id="GO:0071555">
    <property type="term" value="P:cell wall organization"/>
    <property type="evidence" value="ECO:0007669"/>
    <property type="project" value="UniProtKB-KW"/>
</dbReference>
<evidence type="ECO:0000256" key="10">
    <source>
        <dbReference type="ARBA" id="ARBA00022676"/>
    </source>
</evidence>
<dbReference type="PANTHER" id="PTHR32282">
    <property type="entry name" value="BINDING PROTEIN TRANSPEPTIDASE, PUTATIVE-RELATED"/>
    <property type="match status" value="1"/>
</dbReference>
<dbReference type="AlphaFoldDB" id="A0AB73T4D1"/>